<feature type="transmembrane region" description="Helical" evidence="6">
    <location>
        <begin position="139"/>
        <end position="160"/>
    </location>
</feature>
<comment type="similarity">
    <text evidence="2">Belongs to the acetate uptake transporter (AceTr) (TC 2.A.96) family.</text>
</comment>
<dbReference type="InterPro" id="IPR000791">
    <property type="entry name" value="Gpr1/Fun34/SatP-like"/>
</dbReference>
<keyword evidence="4 6" id="KW-1133">Transmembrane helix</keyword>
<keyword evidence="3 6" id="KW-0812">Transmembrane</keyword>
<reference evidence="8" key="1">
    <citation type="submission" date="2016-05" db="EMBL/GenBank/DDBJ databases">
        <title>Comparative genomics of biotechnologically important yeasts.</title>
        <authorList>
            <consortium name="DOE Joint Genome Institute"/>
            <person name="Riley R."/>
            <person name="Haridas S."/>
            <person name="Wolfe K.H."/>
            <person name="Lopes M.R."/>
            <person name="Hittinger C.T."/>
            <person name="Goker M."/>
            <person name="Salamov A."/>
            <person name="Wisecaver J."/>
            <person name="Long T.M."/>
            <person name="Aerts A.L."/>
            <person name="Barry K."/>
            <person name="Choi C."/>
            <person name="Clum A."/>
            <person name="Coughlan A.Y."/>
            <person name="Deshpande S."/>
            <person name="Douglass A.P."/>
            <person name="Hanson S.J."/>
            <person name="Klenk H.-P."/>
            <person name="Labutti K."/>
            <person name="Lapidus A."/>
            <person name="Lindquist E."/>
            <person name="Lipzen A."/>
            <person name="Meier-Kolthoff J.P."/>
            <person name="Ohm R.A."/>
            <person name="Otillar R.P."/>
            <person name="Pangilinan J."/>
            <person name="Peng Y."/>
            <person name="Rokas A."/>
            <person name="Rosa C.A."/>
            <person name="Scheuner C."/>
            <person name="Sibirny A.A."/>
            <person name="Slot J.C."/>
            <person name="Stielow J.B."/>
            <person name="Sun H."/>
            <person name="Kurtzman C.P."/>
            <person name="Blackwell M."/>
            <person name="Grigoriev I.V."/>
            <person name="Jeffries T.W."/>
        </authorList>
    </citation>
    <scope>NUCLEOTIDE SEQUENCE [LARGE SCALE GENOMIC DNA]</scope>
    <source>
        <strain evidence="8">NRRL Y-2460</strain>
    </source>
</reference>
<feature type="transmembrane region" description="Helical" evidence="6">
    <location>
        <begin position="172"/>
        <end position="191"/>
    </location>
</feature>
<feature type="transmembrane region" description="Helical" evidence="6">
    <location>
        <begin position="20"/>
        <end position="40"/>
    </location>
</feature>
<feature type="transmembrane region" description="Helical" evidence="6">
    <location>
        <begin position="52"/>
        <end position="72"/>
    </location>
</feature>
<dbReference type="InterPro" id="IPR051633">
    <property type="entry name" value="AceTr"/>
</dbReference>
<sequence length="199" mass="21587">FTGNLNTGYNEKPSRKFANPVPAGISSLGISLFTLSLLLFRTRHVTNDAIVIGPFLFLSCLIQIITGIWCIVLENTYAATILLCYAGFFGSYGATLCAGFDVVSAYDSTTELDSALGFYLSAWTIFALYTWIVTFKSTLPIFALTFCVWLFFLLLTIATFGGSLGCQKASAVFAFISAVCCFYVAFVGLSSKSNSFIVV</sequence>
<dbReference type="GO" id="GO:0015123">
    <property type="term" value="F:acetate transmembrane transporter activity"/>
    <property type="evidence" value="ECO:0007669"/>
    <property type="project" value="TreeGrafter"/>
</dbReference>
<keyword evidence="5 6" id="KW-0472">Membrane</keyword>
<feature type="transmembrane region" description="Helical" evidence="6">
    <location>
        <begin position="115"/>
        <end position="133"/>
    </location>
</feature>
<dbReference type="Pfam" id="PF01184">
    <property type="entry name" value="Gpr1_Fun34_YaaH"/>
    <property type="match status" value="1"/>
</dbReference>
<evidence type="ECO:0000256" key="2">
    <source>
        <dbReference type="ARBA" id="ARBA00005587"/>
    </source>
</evidence>
<gene>
    <name evidence="7" type="ORF">PACTADRAFT_28732</name>
</gene>
<comment type="subcellular location">
    <subcellularLocation>
        <location evidence="1">Membrane</location>
        <topology evidence="1">Multi-pass membrane protein</topology>
    </subcellularLocation>
</comment>
<evidence type="ECO:0000256" key="5">
    <source>
        <dbReference type="ARBA" id="ARBA00023136"/>
    </source>
</evidence>
<name>A0A1E4TVE8_PACTA</name>
<protein>
    <submittedName>
        <fullName evidence="7">Uncharacterized protein</fullName>
    </submittedName>
</protein>
<evidence type="ECO:0000256" key="4">
    <source>
        <dbReference type="ARBA" id="ARBA00022989"/>
    </source>
</evidence>
<feature type="non-terminal residue" evidence="7">
    <location>
        <position position="199"/>
    </location>
</feature>
<dbReference type="PANTHER" id="PTHR31123">
    <property type="entry name" value="ACCUMULATION OF DYADS PROTEIN 2-RELATED"/>
    <property type="match status" value="1"/>
</dbReference>
<evidence type="ECO:0000256" key="6">
    <source>
        <dbReference type="SAM" id="Phobius"/>
    </source>
</evidence>
<dbReference type="STRING" id="669874.A0A1E4TVE8"/>
<evidence type="ECO:0000256" key="3">
    <source>
        <dbReference type="ARBA" id="ARBA00022692"/>
    </source>
</evidence>
<accession>A0A1E4TVE8</accession>
<dbReference type="AlphaFoldDB" id="A0A1E4TVE8"/>
<evidence type="ECO:0000313" key="7">
    <source>
        <dbReference type="EMBL" id="ODV95714.1"/>
    </source>
</evidence>
<feature type="non-terminal residue" evidence="7">
    <location>
        <position position="1"/>
    </location>
</feature>
<proteinExistence type="inferred from homology"/>
<organism evidence="7 8">
    <name type="scientific">Pachysolen tannophilus NRRL Y-2460</name>
    <dbReference type="NCBI Taxonomy" id="669874"/>
    <lineage>
        <taxon>Eukaryota</taxon>
        <taxon>Fungi</taxon>
        <taxon>Dikarya</taxon>
        <taxon>Ascomycota</taxon>
        <taxon>Saccharomycotina</taxon>
        <taxon>Pichiomycetes</taxon>
        <taxon>Pachysolenaceae</taxon>
        <taxon>Pachysolen</taxon>
    </lineage>
</organism>
<feature type="transmembrane region" description="Helical" evidence="6">
    <location>
        <begin position="78"/>
        <end position="103"/>
    </location>
</feature>
<keyword evidence="8" id="KW-1185">Reference proteome</keyword>
<dbReference type="OrthoDB" id="3648309at2759"/>
<dbReference type="Proteomes" id="UP000094236">
    <property type="component" value="Unassembled WGS sequence"/>
</dbReference>
<evidence type="ECO:0000256" key="1">
    <source>
        <dbReference type="ARBA" id="ARBA00004141"/>
    </source>
</evidence>
<dbReference type="PANTHER" id="PTHR31123:SF1">
    <property type="entry name" value="ACCUMULATION OF DYADS PROTEIN 2-RELATED"/>
    <property type="match status" value="1"/>
</dbReference>
<dbReference type="GO" id="GO:0005886">
    <property type="term" value="C:plasma membrane"/>
    <property type="evidence" value="ECO:0007669"/>
    <property type="project" value="TreeGrafter"/>
</dbReference>
<evidence type="ECO:0000313" key="8">
    <source>
        <dbReference type="Proteomes" id="UP000094236"/>
    </source>
</evidence>
<dbReference type="EMBL" id="KV454014">
    <property type="protein sequence ID" value="ODV95714.1"/>
    <property type="molecule type" value="Genomic_DNA"/>
</dbReference>